<feature type="region of interest" description="Disordered" evidence="1">
    <location>
        <begin position="84"/>
        <end position="144"/>
    </location>
</feature>
<dbReference type="EMBL" id="JAQQWN010000007">
    <property type="protein sequence ID" value="KAK8074452.1"/>
    <property type="molecule type" value="Genomic_DNA"/>
</dbReference>
<keyword evidence="3" id="KW-1185">Reference proteome</keyword>
<feature type="compositionally biased region" description="Polar residues" evidence="1">
    <location>
        <begin position="57"/>
        <end position="69"/>
    </location>
</feature>
<protein>
    <submittedName>
        <fullName evidence="2">Uncharacterized protein</fullName>
    </submittedName>
</protein>
<dbReference type="Proteomes" id="UP001433268">
    <property type="component" value="Unassembled WGS sequence"/>
</dbReference>
<organism evidence="2 3">
    <name type="scientific">Apiospora hydei</name>
    <dbReference type="NCBI Taxonomy" id="1337664"/>
    <lineage>
        <taxon>Eukaryota</taxon>
        <taxon>Fungi</taxon>
        <taxon>Dikarya</taxon>
        <taxon>Ascomycota</taxon>
        <taxon>Pezizomycotina</taxon>
        <taxon>Sordariomycetes</taxon>
        <taxon>Xylariomycetidae</taxon>
        <taxon>Amphisphaeriales</taxon>
        <taxon>Apiosporaceae</taxon>
        <taxon>Apiospora</taxon>
    </lineage>
</organism>
<feature type="compositionally biased region" description="Polar residues" evidence="1">
    <location>
        <begin position="121"/>
        <end position="131"/>
    </location>
</feature>
<comment type="caution">
    <text evidence="2">The sequence shown here is derived from an EMBL/GenBank/DDBJ whole genome shotgun (WGS) entry which is preliminary data.</text>
</comment>
<evidence type="ECO:0000313" key="2">
    <source>
        <dbReference type="EMBL" id="KAK8074452.1"/>
    </source>
</evidence>
<reference evidence="2 3" key="1">
    <citation type="submission" date="2023-01" db="EMBL/GenBank/DDBJ databases">
        <title>Analysis of 21 Apiospora genomes using comparative genomics revels a genus with tremendous synthesis potential of carbohydrate active enzymes and secondary metabolites.</title>
        <authorList>
            <person name="Sorensen T."/>
        </authorList>
    </citation>
    <scope>NUCLEOTIDE SEQUENCE [LARGE SCALE GENOMIC DNA]</scope>
    <source>
        <strain evidence="2 3">CBS 114990</strain>
    </source>
</reference>
<dbReference type="RefSeq" id="XP_066665392.1">
    <property type="nucleotide sequence ID" value="XM_066813430.1"/>
</dbReference>
<dbReference type="GeneID" id="92046490"/>
<sequence>MSANTNTNDEPDQRPVSPAHSDDDKEQSAYEPATPVDYSQLEINRDDDMELFIENAMTPNASGDATMSEETGWSLILRFRQLALEEREQEESNTSGEESATTSEEADEKKEEGGQKKPVSQPATTDNNSYPHLTAQRLHLLLSRAHLRSRQATIARETSPPGKEN</sequence>
<proteinExistence type="predicted"/>
<accession>A0ABR1VUF6</accession>
<feature type="region of interest" description="Disordered" evidence="1">
    <location>
        <begin position="1"/>
        <end position="69"/>
    </location>
</feature>
<gene>
    <name evidence="2" type="ORF">PG997_009115</name>
</gene>
<feature type="compositionally biased region" description="Low complexity" evidence="1">
    <location>
        <begin position="92"/>
        <end position="103"/>
    </location>
</feature>
<name>A0ABR1VUF6_9PEZI</name>
<feature type="compositionally biased region" description="Low complexity" evidence="1">
    <location>
        <begin position="135"/>
        <end position="144"/>
    </location>
</feature>
<evidence type="ECO:0000256" key="1">
    <source>
        <dbReference type="SAM" id="MobiDB-lite"/>
    </source>
</evidence>
<evidence type="ECO:0000313" key="3">
    <source>
        <dbReference type="Proteomes" id="UP001433268"/>
    </source>
</evidence>